<dbReference type="GO" id="GO:0090090">
    <property type="term" value="P:negative regulation of canonical Wnt signaling pathway"/>
    <property type="evidence" value="ECO:0007669"/>
    <property type="project" value="InterPro"/>
</dbReference>
<dbReference type="Proteomes" id="UP000593567">
    <property type="component" value="Unassembled WGS sequence"/>
</dbReference>
<dbReference type="GO" id="GO:0097546">
    <property type="term" value="C:ciliary base"/>
    <property type="evidence" value="ECO:0007669"/>
    <property type="project" value="TreeGrafter"/>
</dbReference>
<dbReference type="GO" id="GO:0036064">
    <property type="term" value="C:ciliary basal body"/>
    <property type="evidence" value="ECO:0007669"/>
    <property type="project" value="TreeGrafter"/>
</dbReference>
<keyword evidence="3" id="KW-1185">Reference proteome</keyword>
<dbReference type="EMBL" id="VXIV02003463">
    <property type="protein sequence ID" value="KAF6016831.1"/>
    <property type="molecule type" value="Genomic_DNA"/>
</dbReference>
<dbReference type="PANTHER" id="PTHR31043:SF3">
    <property type="entry name" value="NEPHROCYSTIN-4"/>
    <property type="match status" value="1"/>
</dbReference>
<reference evidence="2" key="1">
    <citation type="submission" date="2020-06" db="EMBL/GenBank/DDBJ databases">
        <title>Draft genome of Bugula neritina, a colonial animal packing powerful symbionts and potential medicines.</title>
        <authorList>
            <person name="Rayko M."/>
        </authorList>
    </citation>
    <scope>NUCLEOTIDE SEQUENCE [LARGE SCALE GENOMIC DNA]</scope>
    <source>
        <strain evidence="2">Kwan_BN1</strain>
    </source>
</reference>
<feature type="region of interest" description="Disordered" evidence="1">
    <location>
        <begin position="282"/>
        <end position="301"/>
    </location>
</feature>
<gene>
    <name evidence="2" type="ORF">EB796_024871</name>
</gene>
<dbReference type="GO" id="GO:0035869">
    <property type="term" value="C:ciliary transition zone"/>
    <property type="evidence" value="ECO:0007669"/>
    <property type="project" value="TreeGrafter"/>
</dbReference>
<accession>A0A7J7ITV0</accession>
<comment type="caution">
    <text evidence="2">The sequence shown here is derived from an EMBL/GenBank/DDBJ whole genome shotgun (WGS) entry which is preliminary data.</text>
</comment>
<sequence length="606" mass="66714">MECVKAKAWKDFVVKNSIVPPAYDRLIQNNDNPTPFCLSLKYLEGIEVKSTNPATEYQNIYFYTSVKDIDVLVVFELIAVENHDGKVRRVNRGWTFLRPFASDNVTDVSSNKEPTAQRLSMYAGTPRALLHMENPIEKNENISFLPGSTLMCGLMINASLLKLQHLLPENVILGPNDIVPGVVDSIHSDTALKDCFRRPKLLRPMKAFLDKVSVTLYPNIEKFEEELLTLLNEDRVNRENTVADGTSVSIVERRLMIGVHNGFCYVEKPEVAHLVPQDLSQRRGSSIRKHQRTSSHTSLNSNSLGSTFVLRDRVPVNGLVCDPLFTVVFSLEYMISEPLKKSSNQVSLNKSQTFPVSIRWAGWSPFIKSPRSGEQVTLSFGGGPTTSPDNVLTYKLPKFEMESQSAIKEMTGTMTFTFLDAKKEMNGHEMAVSSNLAVPYQQPAASYVSDTSMYTESMLHSAAGAIVGKPPRSAPTTPRSHGAPSPRSVPAYSPQNSGYMMPPHQNSGYGLPPSPQQSVLPAYQQPGSPILMQHQHPLAQPYQGHVMSLPPPPTGYPTGPVGYPIEIRHLTDSATQGNVTVSGGDGDLEELPFTPVHATIMAAPPG</sequence>
<dbReference type="OrthoDB" id="313446at2759"/>
<evidence type="ECO:0000313" key="2">
    <source>
        <dbReference type="EMBL" id="KAF6016831.1"/>
    </source>
</evidence>
<dbReference type="InterPro" id="IPR029775">
    <property type="entry name" value="NPHP4"/>
</dbReference>
<feature type="compositionally biased region" description="Polar residues" evidence="1">
    <location>
        <begin position="493"/>
        <end position="508"/>
    </location>
</feature>
<dbReference type="AlphaFoldDB" id="A0A7J7ITV0"/>
<dbReference type="GO" id="GO:1904491">
    <property type="term" value="P:protein localization to ciliary transition zone"/>
    <property type="evidence" value="ECO:0007669"/>
    <property type="project" value="TreeGrafter"/>
</dbReference>
<protein>
    <submittedName>
        <fullName evidence="2">NPHP4</fullName>
    </submittedName>
</protein>
<proteinExistence type="predicted"/>
<evidence type="ECO:0000313" key="3">
    <source>
        <dbReference type="Proteomes" id="UP000593567"/>
    </source>
</evidence>
<name>A0A7J7ITV0_BUGNE</name>
<evidence type="ECO:0000256" key="1">
    <source>
        <dbReference type="SAM" id="MobiDB-lite"/>
    </source>
</evidence>
<dbReference type="GO" id="GO:0097730">
    <property type="term" value="C:non-motile cilium"/>
    <property type="evidence" value="ECO:0007669"/>
    <property type="project" value="InterPro"/>
</dbReference>
<organism evidence="2 3">
    <name type="scientific">Bugula neritina</name>
    <name type="common">Brown bryozoan</name>
    <name type="synonym">Sertularia neritina</name>
    <dbReference type="NCBI Taxonomy" id="10212"/>
    <lineage>
        <taxon>Eukaryota</taxon>
        <taxon>Metazoa</taxon>
        <taxon>Spiralia</taxon>
        <taxon>Lophotrochozoa</taxon>
        <taxon>Bryozoa</taxon>
        <taxon>Gymnolaemata</taxon>
        <taxon>Cheilostomatida</taxon>
        <taxon>Flustrina</taxon>
        <taxon>Buguloidea</taxon>
        <taxon>Bugulidae</taxon>
        <taxon>Bugula</taxon>
    </lineage>
</organism>
<dbReference type="PANTHER" id="PTHR31043">
    <property type="entry name" value="NEPHROCYSTIN-4"/>
    <property type="match status" value="1"/>
</dbReference>
<feature type="region of interest" description="Disordered" evidence="1">
    <location>
        <begin position="466"/>
        <end position="529"/>
    </location>
</feature>